<gene>
    <name evidence="9" type="primary">CYOP_1</name>
    <name evidence="9" type="ORF">CFP56_026231</name>
</gene>
<keyword evidence="3 6" id="KW-0378">Hydrolase</keyword>
<evidence type="ECO:0000313" key="9">
    <source>
        <dbReference type="EMBL" id="KAK7832614.1"/>
    </source>
</evidence>
<dbReference type="Proteomes" id="UP000237347">
    <property type="component" value="Unassembled WGS sequence"/>
</dbReference>
<evidence type="ECO:0000256" key="4">
    <source>
        <dbReference type="ARBA" id="ARBA00022833"/>
    </source>
</evidence>
<organism evidence="9 10">
    <name type="scientific">Quercus suber</name>
    <name type="common">Cork oak</name>
    <dbReference type="NCBI Taxonomy" id="58331"/>
    <lineage>
        <taxon>Eukaryota</taxon>
        <taxon>Viridiplantae</taxon>
        <taxon>Streptophyta</taxon>
        <taxon>Embryophyta</taxon>
        <taxon>Tracheophyta</taxon>
        <taxon>Spermatophyta</taxon>
        <taxon>Magnoliopsida</taxon>
        <taxon>eudicotyledons</taxon>
        <taxon>Gunneridae</taxon>
        <taxon>Pentapetalae</taxon>
        <taxon>rosids</taxon>
        <taxon>fabids</taxon>
        <taxon>Fagales</taxon>
        <taxon>Fagaceae</taxon>
        <taxon>Quercus</taxon>
    </lineage>
</organism>
<keyword evidence="5 6" id="KW-0482">Metalloprotease</keyword>
<evidence type="ECO:0000256" key="2">
    <source>
        <dbReference type="ARBA" id="ARBA00022723"/>
    </source>
</evidence>
<dbReference type="SUPFAM" id="SSF55486">
    <property type="entry name" value="Metalloproteases ('zincins'), catalytic domain"/>
    <property type="match status" value="1"/>
</dbReference>
<protein>
    <submittedName>
        <fullName evidence="9">Cytosolic oligopeptidase a</fullName>
    </submittedName>
</protein>
<keyword evidence="10" id="KW-1185">Reference proteome</keyword>
<feature type="domain" description="Peptidase M3A/M3B catalytic" evidence="7">
    <location>
        <begin position="100"/>
        <end position="228"/>
    </location>
</feature>
<dbReference type="PANTHER" id="PTHR11804">
    <property type="entry name" value="PROTEASE M3 THIMET OLIGOPEPTIDASE-RELATED"/>
    <property type="match status" value="1"/>
</dbReference>
<dbReference type="InterPro" id="IPR001567">
    <property type="entry name" value="Pept_M3A_M3B_dom"/>
</dbReference>
<comment type="similarity">
    <text evidence="6">Belongs to the peptidase M3 family.</text>
</comment>
<keyword evidence="1 6" id="KW-0645">Protease</keyword>
<comment type="caution">
    <text evidence="9">The sequence shown here is derived from an EMBL/GenBank/DDBJ whole genome shotgun (WGS) entry which is preliminary data.</text>
</comment>
<dbReference type="GO" id="GO:0004222">
    <property type="term" value="F:metalloendopeptidase activity"/>
    <property type="evidence" value="ECO:0007669"/>
    <property type="project" value="InterPro"/>
</dbReference>
<dbReference type="AlphaFoldDB" id="A0AAW0K1A0"/>
<dbReference type="GO" id="GO:0006508">
    <property type="term" value="P:proteolysis"/>
    <property type="evidence" value="ECO:0007669"/>
    <property type="project" value="UniProtKB-KW"/>
</dbReference>
<evidence type="ECO:0000313" key="10">
    <source>
        <dbReference type="Proteomes" id="UP000237347"/>
    </source>
</evidence>
<evidence type="ECO:0000256" key="6">
    <source>
        <dbReference type="RuleBase" id="RU003435"/>
    </source>
</evidence>
<dbReference type="Pfam" id="PF01432">
    <property type="entry name" value="Peptidase_M3"/>
    <property type="match status" value="1"/>
</dbReference>
<keyword evidence="4 6" id="KW-0862">Zinc</keyword>
<proteinExistence type="inferred from homology"/>
<sequence>MVEPLEMIWPTLVEPLERILYRLNVVWGIVEHLKSIKETLDLRLSSGGDHNNIPIIDQILKLRFDKAKPFGYKNYAKVSMEDKMATLGEANQLMYELRHAYHKVWHTQVEFYNVFDSPCNLIAYFSVDPYSQPPQKEDGAWTVEVFDPIAHLVNNLIPPMGNIPSLLTFEEVDSLMNFWQVVIVFHEFGHALQRMLTKQDEGLVSGVQGIEWDAVELSSLFMEKWCYHN</sequence>
<dbReference type="GO" id="GO:0046872">
    <property type="term" value="F:metal ion binding"/>
    <property type="evidence" value="ECO:0007669"/>
    <property type="project" value="UniProtKB-UniRule"/>
</dbReference>
<reference evidence="9 10" key="1">
    <citation type="journal article" date="2018" name="Sci. Data">
        <title>The draft genome sequence of cork oak.</title>
        <authorList>
            <person name="Ramos A.M."/>
            <person name="Usie A."/>
            <person name="Barbosa P."/>
            <person name="Barros P.M."/>
            <person name="Capote T."/>
            <person name="Chaves I."/>
            <person name="Simoes F."/>
            <person name="Abreu I."/>
            <person name="Carrasquinho I."/>
            <person name="Faro C."/>
            <person name="Guimaraes J.B."/>
            <person name="Mendonca D."/>
            <person name="Nobrega F."/>
            <person name="Rodrigues L."/>
            <person name="Saibo N.J.M."/>
            <person name="Varela M.C."/>
            <person name="Egas C."/>
            <person name="Matos J."/>
            <person name="Miguel C.M."/>
            <person name="Oliveira M.M."/>
            <person name="Ricardo C.P."/>
            <person name="Goncalves S."/>
        </authorList>
    </citation>
    <scope>NUCLEOTIDE SEQUENCE [LARGE SCALE GENOMIC DNA]</scope>
    <source>
        <strain evidence="10">cv. HL8</strain>
    </source>
</reference>
<dbReference type="Gene3D" id="1.10.1370.40">
    <property type="match status" value="1"/>
</dbReference>
<dbReference type="InterPro" id="IPR045666">
    <property type="entry name" value="OpdA_N"/>
</dbReference>
<name>A0AAW0K1A0_QUESU</name>
<keyword evidence="2 6" id="KW-0479">Metal-binding</keyword>
<dbReference type="EMBL" id="PKMF04000420">
    <property type="protein sequence ID" value="KAK7832614.1"/>
    <property type="molecule type" value="Genomic_DNA"/>
</dbReference>
<evidence type="ECO:0000256" key="3">
    <source>
        <dbReference type="ARBA" id="ARBA00022801"/>
    </source>
</evidence>
<evidence type="ECO:0000259" key="7">
    <source>
        <dbReference type="Pfam" id="PF01432"/>
    </source>
</evidence>
<evidence type="ECO:0000256" key="1">
    <source>
        <dbReference type="ARBA" id="ARBA00022670"/>
    </source>
</evidence>
<dbReference type="InterPro" id="IPR045090">
    <property type="entry name" value="Pept_M3A_M3B"/>
</dbReference>
<accession>A0AAW0K1A0</accession>
<evidence type="ECO:0000259" key="8">
    <source>
        <dbReference type="Pfam" id="PF19310"/>
    </source>
</evidence>
<dbReference type="PANTHER" id="PTHR11804:SF83">
    <property type="entry name" value="LD37516P"/>
    <property type="match status" value="1"/>
</dbReference>
<comment type="cofactor">
    <cofactor evidence="6">
        <name>Zn(2+)</name>
        <dbReference type="ChEBI" id="CHEBI:29105"/>
    </cofactor>
    <text evidence="6">Binds 1 zinc ion.</text>
</comment>
<dbReference type="GO" id="GO:0006518">
    <property type="term" value="P:peptide metabolic process"/>
    <property type="evidence" value="ECO:0007669"/>
    <property type="project" value="TreeGrafter"/>
</dbReference>
<feature type="domain" description="Oligopeptidase A N-terminal" evidence="8">
    <location>
        <begin position="5"/>
        <end position="92"/>
    </location>
</feature>
<dbReference type="Pfam" id="PF19310">
    <property type="entry name" value="TOP_N"/>
    <property type="match status" value="1"/>
</dbReference>
<evidence type="ECO:0000256" key="5">
    <source>
        <dbReference type="ARBA" id="ARBA00023049"/>
    </source>
</evidence>